<feature type="compositionally biased region" description="Pro residues" evidence="3">
    <location>
        <begin position="123"/>
        <end position="132"/>
    </location>
</feature>
<feature type="compositionally biased region" description="Basic residues" evidence="3">
    <location>
        <begin position="333"/>
        <end position="346"/>
    </location>
</feature>
<dbReference type="Pfam" id="PF08243">
    <property type="entry name" value="SPT2"/>
    <property type="match status" value="1"/>
</dbReference>
<dbReference type="InterPro" id="IPR013256">
    <property type="entry name" value="Chromatin_SPT2"/>
</dbReference>
<dbReference type="EMBL" id="PDNA01000057">
    <property type="protein sequence ID" value="PGH18482.1"/>
    <property type="molecule type" value="Genomic_DNA"/>
</dbReference>
<dbReference type="STRING" id="1447883.A0A2B7YC91"/>
<feature type="region of interest" description="Disordered" evidence="3">
    <location>
        <begin position="1"/>
        <end position="289"/>
    </location>
</feature>
<evidence type="ECO:0000313" key="4">
    <source>
        <dbReference type="EMBL" id="PGH18482.1"/>
    </source>
</evidence>
<evidence type="ECO:0000256" key="3">
    <source>
        <dbReference type="SAM" id="MobiDB-lite"/>
    </source>
</evidence>
<feature type="compositionally biased region" description="Low complexity" evidence="3">
    <location>
        <begin position="72"/>
        <end position="86"/>
    </location>
</feature>
<dbReference type="SMART" id="SM00784">
    <property type="entry name" value="SPT2"/>
    <property type="match status" value="1"/>
</dbReference>
<evidence type="ECO:0000256" key="2">
    <source>
        <dbReference type="ARBA" id="ARBA00023054"/>
    </source>
</evidence>
<keyword evidence="2" id="KW-0175">Coiled coil</keyword>
<name>A0A2B7YC91_POLH7</name>
<feature type="compositionally biased region" description="Basic and acidic residues" evidence="3">
    <location>
        <begin position="161"/>
        <end position="185"/>
    </location>
</feature>
<evidence type="ECO:0000313" key="5">
    <source>
        <dbReference type="Proteomes" id="UP000224634"/>
    </source>
</evidence>
<feature type="compositionally biased region" description="Polar residues" evidence="3">
    <location>
        <begin position="244"/>
        <end position="254"/>
    </location>
</feature>
<comment type="similarity">
    <text evidence="1">Belongs to the SPT2 family.</text>
</comment>
<protein>
    <recommendedName>
        <fullName evidence="6">SPT2 chromatin protein</fullName>
    </recommendedName>
</protein>
<dbReference type="OrthoDB" id="5430658at2759"/>
<dbReference type="Proteomes" id="UP000224634">
    <property type="component" value="Unassembled WGS sequence"/>
</dbReference>
<evidence type="ECO:0008006" key="6">
    <source>
        <dbReference type="Google" id="ProtNLM"/>
    </source>
</evidence>
<comment type="caution">
    <text evidence="4">The sequence shown here is derived from an EMBL/GenBank/DDBJ whole genome shotgun (WGS) entry which is preliminary data.</text>
</comment>
<feature type="compositionally biased region" description="Basic and acidic residues" evidence="3">
    <location>
        <begin position="201"/>
        <end position="226"/>
    </location>
</feature>
<feature type="compositionally biased region" description="Acidic residues" evidence="3">
    <location>
        <begin position="268"/>
        <end position="287"/>
    </location>
</feature>
<feature type="region of interest" description="Disordered" evidence="3">
    <location>
        <begin position="326"/>
        <end position="346"/>
    </location>
</feature>
<organism evidence="4 5">
    <name type="scientific">Polytolypa hystricis (strain UAMH7299)</name>
    <dbReference type="NCBI Taxonomy" id="1447883"/>
    <lineage>
        <taxon>Eukaryota</taxon>
        <taxon>Fungi</taxon>
        <taxon>Dikarya</taxon>
        <taxon>Ascomycota</taxon>
        <taxon>Pezizomycotina</taxon>
        <taxon>Eurotiomycetes</taxon>
        <taxon>Eurotiomycetidae</taxon>
        <taxon>Onygenales</taxon>
        <taxon>Onygenales incertae sedis</taxon>
        <taxon>Polytolypa</taxon>
    </lineage>
</organism>
<gene>
    <name evidence="4" type="ORF">AJ80_04452</name>
</gene>
<reference evidence="4 5" key="1">
    <citation type="submission" date="2017-10" db="EMBL/GenBank/DDBJ databases">
        <title>Comparative genomics in systemic dimorphic fungi from Ajellomycetaceae.</title>
        <authorList>
            <person name="Munoz J.F."/>
            <person name="Mcewen J.G."/>
            <person name="Clay O.K."/>
            <person name="Cuomo C.A."/>
        </authorList>
    </citation>
    <scope>NUCLEOTIDE SEQUENCE [LARGE SCALE GENOMIC DNA]</scope>
    <source>
        <strain evidence="4 5">UAMH7299</strain>
    </source>
</reference>
<accession>A0A2B7YC91</accession>
<dbReference type="AlphaFoldDB" id="A0A2B7YC91"/>
<keyword evidence="5" id="KW-1185">Reference proteome</keyword>
<proteinExistence type="inferred from homology"/>
<sequence>MSFLNSVLLSIETGDAAVTPPSVTRNPTPKPTPSVPKSAPPVAQSKPYYGSSQKRKAEDEIQPGNKPRKASRPSSPFWSSSQKSTPVPSAAARPRVTPQSTTPSATTKPSLTTAGKPLSKPAAAPPTKPPPKGSYAEMMLRAKQLQHKTPTQLGMIKHQSAPKEKISKAKRRAMEAKQREQDAGKPKRPGAPSALEGTSGRLKDGKAGAGKARAESEYKGTARPPRDPAVLEYKGTAGLASRRPGTNGSAQKQSHLQRSRSRTQDEYLGTDEEDEGDQYGDGEEEYYSDVSSDMEAGALDVETEEQEALRLARLEDERELRAELAAKKEKMERKRKLTALVSKPRR</sequence>
<feature type="compositionally biased region" description="Polar residues" evidence="3">
    <location>
        <begin position="97"/>
        <end position="113"/>
    </location>
</feature>
<evidence type="ECO:0000256" key="1">
    <source>
        <dbReference type="ARBA" id="ARBA00006461"/>
    </source>
</evidence>